<proteinExistence type="predicted"/>
<feature type="non-terminal residue" evidence="1">
    <location>
        <position position="1"/>
    </location>
</feature>
<gene>
    <name evidence="1" type="ORF">L3Q82_024268</name>
</gene>
<evidence type="ECO:0000313" key="1">
    <source>
        <dbReference type="EMBL" id="KAI3371705.1"/>
    </source>
</evidence>
<evidence type="ECO:0000313" key="2">
    <source>
        <dbReference type="Proteomes" id="UP000831701"/>
    </source>
</evidence>
<accession>A0ACB8WUL3</accession>
<organism evidence="1 2">
    <name type="scientific">Scortum barcoo</name>
    <name type="common">barcoo grunter</name>
    <dbReference type="NCBI Taxonomy" id="214431"/>
    <lineage>
        <taxon>Eukaryota</taxon>
        <taxon>Metazoa</taxon>
        <taxon>Chordata</taxon>
        <taxon>Craniata</taxon>
        <taxon>Vertebrata</taxon>
        <taxon>Euteleostomi</taxon>
        <taxon>Actinopterygii</taxon>
        <taxon>Neopterygii</taxon>
        <taxon>Teleostei</taxon>
        <taxon>Neoteleostei</taxon>
        <taxon>Acanthomorphata</taxon>
        <taxon>Eupercaria</taxon>
        <taxon>Centrarchiformes</taxon>
        <taxon>Terapontoidei</taxon>
        <taxon>Terapontidae</taxon>
        <taxon>Scortum</taxon>
    </lineage>
</organism>
<feature type="non-terminal residue" evidence="1">
    <location>
        <position position="534"/>
    </location>
</feature>
<comment type="caution">
    <text evidence="1">The sequence shown here is derived from an EMBL/GenBank/DDBJ whole genome shotgun (WGS) entry which is preliminary data.</text>
</comment>
<name>A0ACB8WUL3_9TELE</name>
<reference evidence="1" key="1">
    <citation type="submission" date="2022-04" db="EMBL/GenBank/DDBJ databases">
        <title>Jade perch genome.</title>
        <authorList>
            <person name="Chao B."/>
        </authorList>
    </citation>
    <scope>NUCLEOTIDE SEQUENCE</scope>
    <source>
        <strain evidence="1">CB-2022</strain>
    </source>
</reference>
<keyword evidence="2" id="KW-1185">Reference proteome</keyword>
<dbReference type="EMBL" id="CM041536">
    <property type="protein sequence ID" value="KAI3371705.1"/>
    <property type="molecule type" value="Genomic_DNA"/>
</dbReference>
<protein>
    <submittedName>
        <fullName evidence="1">Uncharacterized protein</fullName>
    </submittedName>
</protein>
<sequence>VALYLHERWWCVDDVLRTSSKSRSGLMLVTVLCAGELPKSVCCPQVQSIMERVIVFLLSQVVDRSSQEEEEVLFSLHPPTEKCKLLWRDSQAVGFYTVKHKGSLCDSWSTSCYLLPVLDTVLVRRSCRRRGFGLQMLEDFCSSFSTERFLGVSSPLSPSMVAVCRRFLQQHEEHQERLYDVEAPGDWTQRRNIWLSIQLGRYSLGTERFSHDPMYINEESSLTSAETQRDEGDNSVHKMQIYNCRPDLTSFTTCNVNTPLARGSSEQQIKPSDPSQRGSSPSSETSRTGCDLAAHIDDLDSGHPTRPRQSLNTKRALKSKPSNKPVHNETLDRAWCPSAYESGEGVLLEGKLVDVSRHAISDGSSQKVRVYVLYVKPSRIHRRKFDASGKEIEPNFSDTKKVNTGFLMSSYKVEAKGESDRLSEEQLTGIVNKAELVKISDKHRPSGTFAFWYPESEMDKTELETGQDVRLKTRGNSPFIFSLAKVDGGTVTKCNFTGDEKAGASWTDKIMANKADAASSEKPRAGEGAEEDEW</sequence>
<dbReference type="Proteomes" id="UP000831701">
    <property type="component" value="Chromosome 6"/>
</dbReference>